<dbReference type="PROSITE" id="PS50042">
    <property type="entry name" value="CNMP_BINDING_3"/>
    <property type="match status" value="1"/>
</dbReference>
<accession>A0ABU9DAI2</accession>
<gene>
    <name evidence="6" type="primary">fnr</name>
    <name evidence="6" type="ORF">WOB96_07880</name>
</gene>
<organism evidence="6 7">
    <name type="scientific">Thermithiobacillus plumbiphilus</name>
    <dbReference type="NCBI Taxonomy" id="1729899"/>
    <lineage>
        <taxon>Bacteria</taxon>
        <taxon>Pseudomonadati</taxon>
        <taxon>Pseudomonadota</taxon>
        <taxon>Acidithiobacillia</taxon>
        <taxon>Acidithiobacillales</taxon>
        <taxon>Thermithiobacillaceae</taxon>
        <taxon>Thermithiobacillus</taxon>
    </lineage>
</organism>
<proteinExistence type="predicted"/>
<protein>
    <submittedName>
        <fullName evidence="6">Fumarate/nitrate reduction transcriptional regulator Fnr</fullName>
    </submittedName>
</protein>
<dbReference type="InterPro" id="IPR050397">
    <property type="entry name" value="Env_Response_Regulators"/>
</dbReference>
<dbReference type="Pfam" id="PF13545">
    <property type="entry name" value="HTH_Crp_2"/>
    <property type="match status" value="1"/>
</dbReference>
<evidence type="ECO:0000313" key="6">
    <source>
        <dbReference type="EMBL" id="MEK8089685.1"/>
    </source>
</evidence>
<dbReference type="PANTHER" id="PTHR24567">
    <property type="entry name" value="CRP FAMILY TRANSCRIPTIONAL REGULATORY PROTEIN"/>
    <property type="match status" value="1"/>
</dbReference>
<dbReference type="RefSeq" id="WP_341370743.1">
    <property type="nucleotide sequence ID" value="NZ_JBBPCO010000007.1"/>
</dbReference>
<evidence type="ECO:0000256" key="1">
    <source>
        <dbReference type="ARBA" id="ARBA00023015"/>
    </source>
</evidence>
<dbReference type="CDD" id="cd00038">
    <property type="entry name" value="CAP_ED"/>
    <property type="match status" value="1"/>
</dbReference>
<evidence type="ECO:0000256" key="3">
    <source>
        <dbReference type="ARBA" id="ARBA00023163"/>
    </source>
</evidence>
<evidence type="ECO:0000313" key="7">
    <source>
        <dbReference type="Proteomes" id="UP001446205"/>
    </source>
</evidence>
<sequence>MHDAQFLKREARLKIACSSCNLRQLCLPVGLDPEDIEQLDAALNLRQRVQTGQHLYRAGDIFRSLYAIRSGVFKLYRLNADGREQVMGFYLPGDLMGLGAIGTGRFALHAVALEDSHICEAPFSLLEELAQKIPSLQRQIHRVLSAEILQDWQAMMMLGSMLAEGRLAVFLLDLSERLQRRGFSPTHLHLSMSREEIGNYLGMKLETVSRTFSKLQKDGLIAVDRRVLTIQDMPGLKRLAGCAGESHLGMAEA</sequence>
<keyword evidence="1" id="KW-0805">Transcription regulation</keyword>
<dbReference type="NCBIfam" id="NF008365">
    <property type="entry name" value="PRK11161.1"/>
    <property type="match status" value="1"/>
</dbReference>
<dbReference type="PRINTS" id="PR00034">
    <property type="entry name" value="HTHCRP"/>
</dbReference>
<keyword evidence="7" id="KW-1185">Reference proteome</keyword>
<dbReference type="InterPro" id="IPR018490">
    <property type="entry name" value="cNMP-bd_dom_sf"/>
</dbReference>
<feature type="domain" description="HTH crp-type" evidence="5">
    <location>
        <begin position="161"/>
        <end position="234"/>
    </location>
</feature>
<dbReference type="Proteomes" id="UP001446205">
    <property type="component" value="Unassembled WGS sequence"/>
</dbReference>
<dbReference type="Gene3D" id="2.60.120.10">
    <property type="entry name" value="Jelly Rolls"/>
    <property type="match status" value="1"/>
</dbReference>
<dbReference type="SUPFAM" id="SSF46785">
    <property type="entry name" value="Winged helix' DNA-binding domain"/>
    <property type="match status" value="1"/>
</dbReference>
<evidence type="ECO:0000259" key="4">
    <source>
        <dbReference type="PROSITE" id="PS50042"/>
    </source>
</evidence>
<dbReference type="SUPFAM" id="SSF51206">
    <property type="entry name" value="cAMP-binding domain-like"/>
    <property type="match status" value="1"/>
</dbReference>
<dbReference type="InterPro" id="IPR014710">
    <property type="entry name" value="RmlC-like_jellyroll"/>
</dbReference>
<dbReference type="InterPro" id="IPR036388">
    <property type="entry name" value="WH-like_DNA-bd_sf"/>
</dbReference>
<comment type="caution">
    <text evidence="6">The sequence shown here is derived from an EMBL/GenBank/DDBJ whole genome shotgun (WGS) entry which is preliminary data.</text>
</comment>
<dbReference type="InterPro" id="IPR000595">
    <property type="entry name" value="cNMP-bd_dom"/>
</dbReference>
<dbReference type="EMBL" id="JBBPCO010000007">
    <property type="protein sequence ID" value="MEK8089685.1"/>
    <property type="molecule type" value="Genomic_DNA"/>
</dbReference>
<evidence type="ECO:0000259" key="5">
    <source>
        <dbReference type="PROSITE" id="PS51063"/>
    </source>
</evidence>
<keyword evidence="3" id="KW-0804">Transcription</keyword>
<feature type="domain" description="Cyclic nucleotide-binding" evidence="4">
    <location>
        <begin position="27"/>
        <end position="101"/>
    </location>
</feature>
<keyword evidence="2" id="KW-0238">DNA-binding</keyword>
<dbReference type="InterPro" id="IPR012318">
    <property type="entry name" value="HTH_CRP"/>
</dbReference>
<dbReference type="InterPro" id="IPR036390">
    <property type="entry name" value="WH_DNA-bd_sf"/>
</dbReference>
<reference evidence="6 7" key="1">
    <citation type="submission" date="2024-04" db="EMBL/GenBank/DDBJ databases">
        <authorList>
            <person name="Abashina T."/>
            <person name="Shaikin A."/>
        </authorList>
    </citation>
    <scope>NUCLEOTIDE SEQUENCE [LARGE SCALE GENOMIC DNA]</scope>
    <source>
        <strain evidence="6 7">AAFK</strain>
    </source>
</reference>
<dbReference type="PROSITE" id="PS51063">
    <property type="entry name" value="HTH_CRP_2"/>
    <property type="match status" value="1"/>
</dbReference>
<dbReference type="Pfam" id="PF00027">
    <property type="entry name" value="cNMP_binding"/>
    <property type="match status" value="1"/>
</dbReference>
<name>A0ABU9DAI2_9PROT</name>
<dbReference type="CDD" id="cd00092">
    <property type="entry name" value="HTH_CRP"/>
    <property type="match status" value="1"/>
</dbReference>
<evidence type="ECO:0000256" key="2">
    <source>
        <dbReference type="ARBA" id="ARBA00023125"/>
    </source>
</evidence>
<dbReference type="PANTHER" id="PTHR24567:SF75">
    <property type="entry name" value="FUMARATE AND NITRATE REDUCTION REGULATORY PROTEIN"/>
    <property type="match status" value="1"/>
</dbReference>
<dbReference type="Gene3D" id="1.10.10.10">
    <property type="entry name" value="Winged helix-like DNA-binding domain superfamily/Winged helix DNA-binding domain"/>
    <property type="match status" value="1"/>
</dbReference>
<dbReference type="SMART" id="SM00100">
    <property type="entry name" value="cNMP"/>
    <property type="match status" value="1"/>
</dbReference>
<dbReference type="SMART" id="SM00419">
    <property type="entry name" value="HTH_CRP"/>
    <property type="match status" value="1"/>
</dbReference>